<dbReference type="OrthoDB" id="10052041at2759"/>
<evidence type="ECO:0000313" key="1">
    <source>
        <dbReference type="EMBL" id="GAV03269.1"/>
    </source>
</evidence>
<proteinExistence type="predicted"/>
<dbReference type="AlphaFoldDB" id="A0A1D1VXD1"/>
<accession>A0A1D1VXD1</accession>
<evidence type="ECO:0000313" key="2">
    <source>
        <dbReference type="Proteomes" id="UP000186922"/>
    </source>
</evidence>
<comment type="caution">
    <text evidence="1">The sequence shown here is derived from an EMBL/GenBank/DDBJ whole genome shotgun (WGS) entry which is preliminary data.</text>
</comment>
<protein>
    <submittedName>
        <fullName evidence="1">Uncharacterized protein</fullName>
    </submittedName>
</protein>
<reference evidence="1 2" key="1">
    <citation type="journal article" date="2016" name="Nat. Commun.">
        <title>Extremotolerant tardigrade genome and improved radiotolerance of human cultured cells by tardigrade-unique protein.</title>
        <authorList>
            <person name="Hashimoto T."/>
            <person name="Horikawa D.D."/>
            <person name="Saito Y."/>
            <person name="Kuwahara H."/>
            <person name="Kozuka-Hata H."/>
            <person name="Shin-I T."/>
            <person name="Minakuchi Y."/>
            <person name="Ohishi K."/>
            <person name="Motoyama A."/>
            <person name="Aizu T."/>
            <person name="Enomoto A."/>
            <person name="Kondo K."/>
            <person name="Tanaka S."/>
            <person name="Hara Y."/>
            <person name="Koshikawa S."/>
            <person name="Sagara H."/>
            <person name="Miura T."/>
            <person name="Yokobori S."/>
            <person name="Miyagawa K."/>
            <person name="Suzuki Y."/>
            <person name="Kubo T."/>
            <person name="Oyama M."/>
            <person name="Kohara Y."/>
            <person name="Fujiyama A."/>
            <person name="Arakawa K."/>
            <person name="Katayama T."/>
            <person name="Toyoda A."/>
            <person name="Kunieda T."/>
        </authorList>
    </citation>
    <scope>NUCLEOTIDE SEQUENCE [LARGE SCALE GENOMIC DNA]</scope>
    <source>
        <strain evidence="1 2">YOKOZUNA-1</strain>
    </source>
</reference>
<dbReference type="EMBL" id="BDGG01000009">
    <property type="protein sequence ID" value="GAV03269.1"/>
    <property type="molecule type" value="Genomic_DNA"/>
</dbReference>
<gene>
    <name evidence="1" type="primary">RvY_13717-1</name>
    <name evidence="1" type="synonym">RvY_13717.1</name>
    <name evidence="1" type="ORF">RvY_13717</name>
</gene>
<sequence>MLSQAYSRSGKLDFSFCLRSELLTLLSCPLGSLPSVVIKMNASTLTFFLGFATALAVATASPVKKSTFEEYFSTKSGDACDKEGEIESADPCKPYCVCHEGSVVCAEITCTDDFELPQPNAVCSKLHVSPKTRCCHHYLCLLEDGTGTMVYPLPLVSAPDELYA</sequence>
<dbReference type="Proteomes" id="UP000186922">
    <property type="component" value="Unassembled WGS sequence"/>
</dbReference>
<organism evidence="1 2">
    <name type="scientific">Ramazzottius varieornatus</name>
    <name type="common">Water bear</name>
    <name type="synonym">Tardigrade</name>
    <dbReference type="NCBI Taxonomy" id="947166"/>
    <lineage>
        <taxon>Eukaryota</taxon>
        <taxon>Metazoa</taxon>
        <taxon>Ecdysozoa</taxon>
        <taxon>Tardigrada</taxon>
        <taxon>Eutardigrada</taxon>
        <taxon>Parachela</taxon>
        <taxon>Hypsibioidea</taxon>
        <taxon>Ramazzottiidae</taxon>
        <taxon>Ramazzottius</taxon>
    </lineage>
</organism>
<keyword evidence="2" id="KW-1185">Reference proteome</keyword>
<name>A0A1D1VXD1_RAMVA</name>